<comment type="caution">
    <text evidence="6">The sequence shown here is derived from an EMBL/GenBank/DDBJ whole genome shotgun (WGS) entry which is preliminary data.</text>
</comment>
<dbReference type="PROSITE" id="PS51417">
    <property type="entry name" value="ARF"/>
    <property type="match status" value="1"/>
</dbReference>
<dbReference type="AlphaFoldDB" id="A0A9N9W2U2"/>
<dbReference type="SUPFAM" id="SSF52540">
    <property type="entry name" value="P-loop containing nucleoside triphosphate hydrolases"/>
    <property type="match status" value="1"/>
</dbReference>
<dbReference type="PANTHER" id="PTHR11711">
    <property type="entry name" value="ADP RIBOSYLATION FACTOR-RELATED"/>
    <property type="match status" value="1"/>
</dbReference>
<dbReference type="GO" id="GO:0003924">
    <property type="term" value="F:GTPase activity"/>
    <property type="evidence" value="ECO:0007669"/>
    <property type="project" value="InterPro"/>
</dbReference>
<feature type="compositionally biased region" description="Polar residues" evidence="5">
    <location>
        <begin position="224"/>
        <end position="239"/>
    </location>
</feature>
<dbReference type="Pfam" id="PF14087">
    <property type="entry name" value="DUF4267"/>
    <property type="match status" value="1"/>
</dbReference>
<dbReference type="GO" id="GO:0005525">
    <property type="term" value="F:GTP binding"/>
    <property type="evidence" value="ECO:0007669"/>
    <property type="project" value="UniProtKB-KW"/>
</dbReference>
<feature type="binding site" evidence="3">
    <location>
        <begin position="80"/>
        <end position="87"/>
    </location>
    <ligand>
        <name>GTP</name>
        <dbReference type="ChEBI" id="CHEBI:37565"/>
    </ligand>
</feature>
<gene>
    <name evidence="6" type="ORF">CRHIZ90672A_00008829</name>
</gene>
<evidence type="ECO:0000313" key="6">
    <source>
        <dbReference type="EMBL" id="CAH0040718.1"/>
    </source>
</evidence>
<keyword evidence="4" id="KW-0479">Metal-binding</keyword>
<dbReference type="Pfam" id="PF00025">
    <property type="entry name" value="Arf"/>
    <property type="match status" value="1"/>
</dbReference>
<feature type="binding site" evidence="3">
    <location>
        <begin position="190"/>
        <end position="193"/>
    </location>
    <ligand>
        <name>GTP</name>
        <dbReference type="ChEBI" id="CHEBI:37565"/>
    </ligand>
</feature>
<sequence length="390" mass="43374">MALEEKQMPLTEIDEESIVSNQPSAEIKNTANKIAPETRNSWFPSFRSIFPSLFSKGQPGTTVTRLFDNVPGYPRIALIGLDWGGKSLLMEKFLSSRSKDIHRIMPTIGTIVEMVRSETASFHTYDIGGCRPKSYRLFDRAMFREAEAVVFVIDANDRDRALEAREELMMEGLLDPQGMRKETPLLILANKQDIPSQNVFATTATTGEGIEDAFRWLASILTERNNNEKTSNPTGQDQCGTKRPTPEEEIQNIWKTCTFVKNKPKPNTYAANTALVIGFVPGLVGINALLRPGHTLSLMGFPSPPEAGGRKLSHSLVQMMASRNISMSLTTITLWFVADQETLGYLMLAQAPIALIDGFISRWQVEGMEWGHWIAVPISVGLGARLIGWI</sequence>
<feature type="binding site" evidence="3">
    <location>
        <position position="129"/>
    </location>
    <ligand>
        <name>GTP</name>
        <dbReference type="ChEBI" id="CHEBI:37565"/>
    </ligand>
</feature>
<dbReference type="InterPro" id="IPR025363">
    <property type="entry name" value="DUF4267"/>
</dbReference>
<evidence type="ECO:0000256" key="4">
    <source>
        <dbReference type="PIRSR" id="PIRSR606689-2"/>
    </source>
</evidence>
<evidence type="ECO:0000256" key="1">
    <source>
        <dbReference type="ARBA" id="ARBA00022741"/>
    </source>
</evidence>
<dbReference type="InterPro" id="IPR006689">
    <property type="entry name" value="Small_GTPase_ARF/SAR"/>
</dbReference>
<accession>A0A9N9W2U2</accession>
<dbReference type="OrthoDB" id="414781at2759"/>
<evidence type="ECO:0000256" key="5">
    <source>
        <dbReference type="SAM" id="MobiDB-lite"/>
    </source>
</evidence>
<name>A0A9N9W2U2_9HYPO</name>
<evidence type="ECO:0008006" key="8">
    <source>
        <dbReference type="Google" id="ProtNLM"/>
    </source>
</evidence>
<feature type="binding site" evidence="4">
    <location>
        <position position="87"/>
    </location>
    <ligand>
        <name>Mg(2+)</name>
        <dbReference type="ChEBI" id="CHEBI:18420"/>
    </ligand>
</feature>
<dbReference type="EMBL" id="CABFNQ020000763">
    <property type="protein sequence ID" value="CAH0040718.1"/>
    <property type="molecule type" value="Genomic_DNA"/>
</dbReference>
<dbReference type="SMART" id="SM00177">
    <property type="entry name" value="ARF"/>
    <property type="match status" value="1"/>
</dbReference>
<dbReference type="InterPro" id="IPR024156">
    <property type="entry name" value="Small_GTPase_ARF"/>
</dbReference>
<reference evidence="6" key="1">
    <citation type="submission" date="2021-10" db="EMBL/GenBank/DDBJ databases">
        <authorList>
            <person name="Piombo E."/>
        </authorList>
    </citation>
    <scope>NUCLEOTIDE SEQUENCE</scope>
</reference>
<dbReference type="InterPro" id="IPR027417">
    <property type="entry name" value="P-loop_NTPase"/>
</dbReference>
<keyword evidence="2 3" id="KW-0342">GTP-binding</keyword>
<evidence type="ECO:0000256" key="3">
    <source>
        <dbReference type="PIRSR" id="PIRSR606689-1"/>
    </source>
</evidence>
<dbReference type="Gene3D" id="3.40.50.300">
    <property type="entry name" value="P-loop containing nucleotide triphosphate hydrolases"/>
    <property type="match status" value="1"/>
</dbReference>
<proteinExistence type="predicted"/>
<dbReference type="GO" id="GO:0046872">
    <property type="term" value="F:metal ion binding"/>
    <property type="evidence" value="ECO:0007669"/>
    <property type="project" value="UniProtKB-KW"/>
</dbReference>
<evidence type="ECO:0000313" key="7">
    <source>
        <dbReference type="Proteomes" id="UP000696573"/>
    </source>
</evidence>
<dbReference type="Proteomes" id="UP000696573">
    <property type="component" value="Unassembled WGS sequence"/>
</dbReference>
<feature type="region of interest" description="Disordered" evidence="5">
    <location>
        <begin position="224"/>
        <end position="247"/>
    </location>
</feature>
<evidence type="ECO:0000256" key="2">
    <source>
        <dbReference type="ARBA" id="ARBA00023134"/>
    </source>
</evidence>
<keyword evidence="4" id="KW-0460">Magnesium</keyword>
<protein>
    <recommendedName>
        <fullName evidence="8">ADP-ribosylation factor</fullName>
    </recommendedName>
</protein>
<keyword evidence="1 3" id="KW-0547">Nucleotide-binding</keyword>
<keyword evidence="7" id="KW-1185">Reference proteome</keyword>
<organism evidence="6 7">
    <name type="scientific">Clonostachys rhizophaga</name>
    <dbReference type="NCBI Taxonomy" id="160324"/>
    <lineage>
        <taxon>Eukaryota</taxon>
        <taxon>Fungi</taxon>
        <taxon>Dikarya</taxon>
        <taxon>Ascomycota</taxon>
        <taxon>Pezizomycotina</taxon>
        <taxon>Sordariomycetes</taxon>
        <taxon>Hypocreomycetidae</taxon>
        <taxon>Hypocreales</taxon>
        <taxon>Bionectriaceae</taxon>
        <taxon>Clonostachys</taxon>
    </lineage>
</organism>
<feature type="binding site" evidence="4">
    <location>
        <position position="107"/>
    </location>
    <ligand>
        <name>Mg(2+)</name>
        <dbReference type="ChEBI" id="CHEBI:18420"/>
    </ligand>
</feature>